<name>A0A6J5L6P1_9CAUD</name>
<dbReference type="PANTHER" id="PTHR34386:SF1">
    <property type="entry name" value="GLUTAREDOXIN-LIKE PROTEIN NRDH"/>
    <property type="match status" value="1"/>
</dbReference>
<dbReference type="Gene3D" id="3.40.30.10">
    <property type="entry name" value="Glutaredoxin"/>
    <property type="match status" value="1"/>
</dbReference>
<dbReference type="PRINTS" id="PR00160">
    <property type="entry name" value="GLUTAREDOXIN"/>
</dbReference>
<evidence type="ECO:0000259" key="3">
    <source>
        <dbReference type="Pfam" id="PF00462"/>
    </source>
</evidence>
<dbReference type="EMBL" id="LR796233">
    <property type="protein sequence ID" value="CAB4129182.1"/>
    <property type="molecule type" value="Genomic_DNA"/>
</dbReference>
<accession>A0A6J5L6P1</accession>
<evidence type="ECO:0000313" key="4">
    <source>
        <dbReference type="EMBL" id="CAB4129182.1"/>
    </source>
</evidence>
<dbReference type="Pfam" id="PF00462">
    <property type="entry name" value="Glutaredoxin"/>
    <property type="match status" value="1"/>
</dbReference>
<dbReference type="GO" id="GO:0009055">
    <property type="term" value="F:electron transfer activity"/>
    <property type="evidence" value="ECO:0007669"/>
    <property type="project" value="TreeGrafter"/>
</dbReference>
<dbReference type="InterPro" id="IPR011767">
    <property type="entry name" value="GLR_AS"/>
</dbReference>
<keyword evidence="1" id="KW-1015">Disulfide bond</keyword>
<dbReference type="PANTHER" id="PTHR34386">
    <property type="entry name" value="GLUTAREDOXIN"/>
    <property type="match status" value="1"/>
</dbReference>
<proteinExistence type="predicted"/>
<evidence type="ECO:0000256" key="1">
    <source>
        <dbReference type="ARBA" id="ARBA00023157"/>
    </source>
</evidence>
<dbReference type="SUPFAM" id="SSF52833">
    <property type="entry name" value="Thioredoxin-like"/>
    <property type="match status" value="1"/>
</dbReference>
<gene>
    <name evidence="4" type="ORF">UFOVP112_280</name>
</gene>
<dbReference type="InterPro" id="IPR036249">
    <property type="entry name" value="Thioredoxin-like_sf"/>
</dbReference>
<feature type="domain" description="Glutaredoxin" evidence="3">
    <location>
        <begin position="2"/>
        <end position="58"/>
    </location>
</feature>
<protein>
    <submittedName>
        <fullName evidence="4">GrxC Glutaredoxin and related proteins</fullName>
    </submittedName>
</protein>
<organism evidence="4">
    <name type="scientific">uncultured Caudovirales phage</name>
    <dbReference type="NCBI Taxonomy" id="2100421"/>
    <lineage>
        <taxon>Viruses</taxon>
        <taxon>Duplodnaviria</taxon>
        <taxon>Heunggongvirae</taxon>
        <taxon>Uroviricota</taxon>
        <taxon>Caudoviricetes</taxon>
        <taxon>Peduoviridae</taxon>
        <taxon>Maltschvirus</taxon>
        <taxon>Maltschvirus maltsch</taxon>
    </lineage>
</organism>
<dbReference type="InterPro" id="IPR051548">
    <property type="entry name" value="Grx-like_ET"/>
</dbReference>
<dbReference type="PROSITE" id="PS00195">
    <property type="entry name" value="GLUTAREDOXIN_1"/>
    <property type="match status" value="1"/>
</dbReference>
<dbReference type="InterPro" id="IPR014025">
    <property type="entry name" value="Glutaredoxin_subgr"/>
</dbReference>
<dbReference type="PROSITE" id="PS51354">
    <property type="entry name" value="GLUTAREDOXIN_2"/>
    <property type="match status" value="1"/>
</dbReference>
<reference evidence="4" key="1">
    <citation type="submission" date="2020-04" db="EMBL/GenBank/DDBJ databases">
        <authorList>
            <person name="Chiriac C."/>
            <person name="Salcher M."/>
            <person name="Ghai R."/>
            <person name="Kavagutti S V."/>
        </authorList>
    </citation>
    <scope>NUCLEOTIDE SEQUENCE</scope>
</reference>
<dbReference type="InterPro" id="IPR002109">
    <property type="entry name" value="Glutaredoxin"/>
</dbReference>
<keyword evidence="2" id="KW-0676">Redox-active center</keyword>
<sequence>MITVYSKNNCPFCVQAKNLLELKGIEFQEVKVDETPEAREFLLAEGHRAVPQIYQDGALLVAGGFQGLQKQSENFFNQLKG</sequence>
<evidence type="ECO:0000256" key="2">
    <source>
        <dbReference type="ARBA" id="ARBA00023284"/>
    </source>
</evidence>